<dbReference type="EMBL" id="CP018632">
    <property type="protein sequence ID" value="ASJ71248.1"/>
    <property type="molecule type" value="Genomic_DNA"/>
</dbReference>
<keyword evidence="9" id="KW-1185">Reference proteome</keyword>
<name>A0A2Z2NND6_9GAMM</name>
<dbReference type="InterPro" id="IPR012675">
    <property type="entry name" value="Beta-grasp_dom_sf"/>
</dbReference>
<dbReference type="GO" id="GO:0046872">
    <property type="term" value="F:metal ion binding"/>
    <property type="evidence" value="ECO:0007669"/>
    <property type="project" value="UniProtKB-KW"/>
</dbReference>
<dbReference type="PROSITE" id="PS51085">
    <property type="entry name" value="2FE2S_FER_2"/>
    <property type="match status" value="1"/>
</dbReference>
<dbReference type="CDD" id="cd00207">
    <property type="entry name" value="fer2"/>
    <property type="match status" value="1"/>
</dbReference>
<evidence type="ECO:0000259" key="7">
    <source>
        <dbReference type="PROSITE" id="PS51085"/>
    </source>
</evidence>
<dbReference type="Proteomes" id="UP000250079">
    <property type="component" value="Chromosome"/>
</dbReference>
<dbReference type="PANTHER" id="PTHR23426:SF65">
    <property type="entry name" value="FERREDOXIN-2, MITOCHONDRIAL"/>
    <property type="match status" value="1"/>
</dbReference>
<evidence type="ECO:0000256" key="3">
    <source>
        <dbReference type="ARBA" id="ARBA00022723"/>
    </source>
</evidence>
<dbReference type="AlphaFoldDB" id="A0A2Z2NND6"/>
<dbReference type="KEGG" id="gai:IMCC3135_05680"/>
<keyword evidence="3" id="KW-0479">Metal-binding</keyword>
<dbReference type="RefSeq" id="WP_088916710.1">
    <property type="nucleotide sequence ID" value="NZ_CP018632.1"/>
</dbReference>
<dbReference type="SUPFAM" id="SSF54292">
    <property type="entry name" value="2Fe-2S ferredoxin-like"/>
    <property type="match status" value="1"/>
</dbReference>
<dbReference type="Gene3D" id="3.10.20.30">
    <property type="match status" value="1"/>
</dbReference>
<evidence type="ECO:0000313" key="8">
    <source>
        <dbReference type="EMBL" id="ASJ71248.1"/>
    </source>
</evidence>
<organism evidence="8 9">
    <name type="scientific">Granulosicoccus antarcticus IMCC3135</name>
    <dbReference type="NCBI Taxonomy" id="1192854"/>
    <lineage>
        <taxon>Bacteria</taxon>
        <taxon>Pseudomonadati</taxon>
        <taxon>Pseudomonadota</taxon>
        <taxon>Gammaproteobacteria</taxon>
        <taxon>Chromatiales</taxon>
        <taxon>Granulosicoccaceae</taxon>
        <taxon>Granulosicoccus</taxon>
    </lineage>
</organism>
<evidence type="ECO:0000256" key="5">
    <source>
        <dbReference type="ARBA" id="ARBA00023014"/>
    </source>
</evidence>
<protein>
    <submittedName>
        <fullName evidence="8">Putidaredoxin</fullName>
    </submittedName>
</protein>
<evidence type="ECO:0000256" key="2">
    <source>
        <dbReference type="ARBA" id="ARBA00022714"/>
    </source>
</evidence>
<keyword evidence="2" id="KW-0001">2Fe-2S</keyword>
<dbReference type="Pfam" id="PF00111">
    <property type="entry name" value="Fer2"/>
    <property type="match status" value="1"/>
</dbReference>
<accession>A0A2Z2NND6</accession>
<sequence>MSQEIILHYKSADGTIRTVDARVGDSVMDTAVQNDVDEVVAECGGSLICATCHVYLDESTAALFAEPDDMELEMLEGVAAERRENSRLSCQLIIKPELAGHTIETPERQ</sequence>
<comment type="similarity">
    <text evidence="1">Belongs to the adrenodoxin/putidaredoxin family.</text>
</comment>
<dbReference type="InterPro" id="IPR001055">
    <property type="entry name" value="Adrenodoxin-like"/>
</dbReference>
<proteinExistence type="inferred from homology"/>
<feature type="domain" description="2Fe-2S ferredoxin-type" evidence="7">
    <location>
        <begin position="3"/>
        <end position="109"/>
    </location>
</feature>
<keyword evidence="5" id="KW-0411">Iron-sulfur</keyword>
<gene>
    <name evidence="8" type="primary">camB</name>
    <name evidence="8" type="ORF">IMCC3135_05680</name>
</gene>
<evidence type="ECO:0000256" key="1">
    <source>
        <dbReference type="ARBA" id="ARBA00010914"/>
    </source>
</evidence>
<evidence type="ECO:0000256" key="6">
    <source>
        <dbReference type="ARBA" id="ARBA00034078"/>
    </source>
</evidence>
<dbReference type="GO" id="GO:0009055">
    <property type="term" value="F:electron transfer activity"/>
    <property type="evidence" value="ECO:0007669"/>
    <property type="project" value="TreeGrafter"/>
</dbReference>
<dbReference type="GO" id="GO:0140647">
    <property type="term" value="P:P450-containing electron transport chain"/>
    <property type="evidence" value="ECO:0007669"/>
    <property type="project" value="InterPro"/>
</dbReference>
<dbReference type="GO" id="GO:0051537">
    <property type="term" value="F:2 iron, 2 sulfur cluster binding"/>
    <property type="evidence" value="ECO:0007669"/>
    <property type="project" value="UniProtKB-KW"/>
</dbReference>
<evidence type="ECO:0000313" key="9">
    <source>
        <dbReference type="Proteomes" id="UP000250079"/>
    </source>
</evidence>
<keyword evidence="4" id="KW-0408">Iron</keyword>
<dbReference type="InterPro" id="IPR001041">
    <property type="entry name" value="2Fe-2S_ferredoxin-type"/>
</dbReference>
<dbReference type="PANTHER" id="PTHR23426">
    <property type="entry name" value="FERREDOXIN/ADRENODOXIN"/>
    <property type="match status" value="1"/>
</dbReference>
<reference evidence="8 9" key="1">
    <citation type="submission" date="2016-12" db="EMBL/GenBank/DDBJ databases">
        <authorList>
            <person name="Song W.-J."/>
            <person name="Kurnit D.M."/>
        </authorList>
    </citation>
    <scope>NUCLEOTIDE SEQUENCE [LARGE SCALE GENOMIC DNA]</scope>
    <source>
        <strain evidence="8 9">IMCC3135</strain>
    </source>
</reference>
<dbReference type="PRINTS" id="PR00355">
    <property type="entry name" value="ADRENODOXIN"/>
</dbReference>
<evidence type="ECO:0000256" key="4">
    <source>
        <dbReference type="ARBA" id="ARBA00023004"/>
    </source>
</evidence>
<dbReference type="InterPro" id="IPR036010">
    <property type="entry name" value="2Fe-2S_ferredoxin-like_sf"/>
</dbReference>
<dbReference type="OrthoDB" id="9799640at2"/>
<comment type="cofactor">
    <cofactor evidence="6">
        <name>[2Fe-2S] cluster</name>
        <dbReference type="ChEBI" id="CHEBI:190135"/>
    </cofactor>
</comment>